<sequence length="77" mass="9073">GFGNLAKECRKPKRVKDYAYHKEKMKLCKHEEKGVPLSADQGDWLDDIDEEPNEQELKAHYMYMAKIQEVFTTESRP</sequence>
<protein>
    <submittedName>
        <fullName evidence="1">Uncharacterized protein</fullName>
    </submittedName>
</protein>
<reference evidence="1" key="1">
    <citation type="journal article" date="2019" name="Sci. Rep.">
        <title>Draft genome of Tanacetum cinerariifolium, the natural source of mosquito coil.</title>
        <authorList>
            <person name="Yamashiro T."/>
            <person name="Shiraishi A."/>
            <person name="Satake H."/>
            <person name="Nakayama K."/>
        </authorList>
    </citation>
    <scope>NUCLEOTIDE SEQUENCE</scope>
</reference>
<dbReference type="EMBL" id="BKCJ011045848">
    <property type="protein sequence ID" value="GFC74126.1"/>
    <property type="molecule type" value="Genomic_DNA"/>
</dbReference>
<feature type="non-terminal residue" evidence="1">
    <location>
        <position position="1"/>
    </location>
</feature>
<proteinExistence type="predicted"/>
<name>A0A699QNX9_TANCI</name>
<gene>
    <name evidence="1" type="ORF">Tci_846096</name>
</gene>
<comment type="caution">
    <text evidence="1">The sequence shown here is derived from an EMBL/GenBank/DDBJ whole genome shotgun (WGS) entry which is preliminary data.</text>
</comment>
<evidence type="ECO:0000313" key="1">
    <source>
        <dbReference type="EMBL" id="GFC74126.1"/>
    </source>
</evidence>
<dbReference type="AlphaFoldDB" id="A0A699QNX9"/>
<organism evidence="1">
    <name type="scientific">Tanacetum cinerariifolium</name>
    <name type="common">Dalmatian daisy</name>
    <name type="synonym">Chrysanthemum cinerariifolium</name>
    <dbReference type="NCBI Taxonomy" id="118510"/>
    <lineage>
        <taxon>Eukaryota</taxon>
        <taxon>Viridiplantae</taxon>
        <taxon>Streptophyta</taxon>
        <taxon>Embryophyta</taxon>
        <taxon>Tracheophyta</taxon>
        <taxon>Spermatophyta</taxon>
        <taxon>Magnoliopsida</taxon>
        <taxon>eudicotyledons</taxon>
        <taxon>Gunneridae</taxon>
        <taxon>Pentapetalae</taxon>
        <taxon>asterids</taxon>
        <taxon>campanulids</taxon>
        <taxon>Asterales</taxon>
        <taxon>Asteraceae</taxon>
        <taxon>Asteroideae</taxon>
        <taxon>Anthemideae</taxon>
        <taxon>Anthemidinae</taxon>
        <taxon>Tanacetum</taxon>
    </lineage>
</organism>
<accession>A0A699QNX9</accession>